<proteinExistence type="predicted"/>
<comment type="caution">
    <text evidence="1">The sequence shown here is derived from an EMBL/GenBank/DDBJ whole genome shotgun (WGS) entry which is preliminary data.</text>
</comment>
<protein>
    <submittedName>
        <fullName evidence="1">Uncharacterized protein</fullName>
    </submittedName>
</protein>
<reference evidence="1 2" key="1">
    <citation type="journal article" date="2019" name="Sci. Rep.">
        <title>Orb-weaving spider Araneus ventricosus genome elucidates the spidroin gene catalogue.</title>
        <authorList>
            <person name="Kono N."/>
            <person name="Nakamura H."/>
            <person name="Ohtoshi R."/>
            <person name="Moran D.A.P."/>
            <person name="Shinohara A."/>
            <person name="Yoshida Y."/>
            <person name="Fujiwara M."/>
            <person name="Mori M."/>
            <person name="Tomita M."/>
            <person name="Arakawa K."/>
        </authorList>
    </citation>
    <scope>NUCLEOTIDE SEQUENCE [LARGE SCALE GENOMIC DNA]</scope>
</reference>
<evidence type="ECO:0000313" key="2">
    <source>
        <dbReference type="Proteomes" id="UP000499080"/>
    </source>
</evidence>
<dbReference type="Proteomes" id="UP000499080">
    <property type="component" value="Unassembled WGS sequence"/>
</dbReference>
<organism evidence="1 2">
    <name type="scientific">Araneus ventricosus</name>
    <name type="common">Orbweaver spider</name>
    <name type="synonym">Epeira ventricosa</name>
    <dbReference type="NCBI Taxonomy" id="182803"/>
    <lineage>
        <taxon>Eukaryota</taxon>
        <taxon>Metazoa</taxon>
        <taxon>Ecdysozoa</taxon>
        <taxon>Arthropoda</taxon>
        <taxon>Chelicerata</taxon>
        <taxon>Arachnida</taxon>
        <taxon>Araneae</taxon>
        <taxon>Araneomorphae</taxon>
        <taxon>Entelegynae</taxon>
        <taxon>Araneoidea</taxon>
        <taxon>Araneidae</taxon>
        <taxon>Araneus</taxon>
    </lineage>
</organism>
<accession>A0A4Y2MJA1</accession>
<evidence type="ECO:0000313" key="1">
    <source>
        <dbReference type="EMBL" id="GBN25837.1"/>
    </source>
</evidence>
<dbReference type="EMBL" id="BGPR01007297">
    <property type="protein sequence ID" value="GBN25837.1"/>
    <property type="molecule type" value="Genomic_DNA"/>
</dbReference>
<name>A0A4Y2MJA1_ARAVE</name>
<gene>
    <name evidence="1" type="ORF">AVEN_188483_1</name>
</gene>
<sequence>MSFREHDNPKKKQATNKMCHAAFAPRMYTHQPCSDIVGLSRTTSSLLYLSQPKEGVQKHKTGVLEHFKLKNSILNDQCETYLKYQHMT</sequence>
<keyword evidence="2" id="KW-1185">Reference proteome</keyword>
<dbReference type="AlphaFoldDB" id="A0A4Y2MJA1"/>